<evidence type="ECO:0000256" key="3">
    <source>
        <dbReference type="ARBA" id="ARBA00022638"/>
    </source>
</evidence>
<organism evidence="9 10">
    <name type="scientific">Camelimonas fluminis</name>
    <dbReference type="NCBI Taxonomy" id="1576911"/>
    <lineage>
        <taxon>Bacteria</taxon>
        <taxon>Pseudomonadati</taxon>
        <taxon>Pseudomonadota</taxon>
        <taxon>Alphaproteobacteria</taxon>
        <taxon>Hyphomicrobiales</taxon>
        <taxon>Chelatococcaceae</taxon>
        <taxon>Camelimonas</taxon>
    </lineage>
</organism>
<dbReference type="EC" id="3.2.1.17" evidence="7"/>
<evidence type="ECO:0000256" key="2">
    <source>
        <dbReference type="ARBA" id="ARBA00022529"/>
    </source>
</evidence>
<dbReference type="InterPro" id="IPR034690">
    <property type="entry name" value="Endolysin_T4_type"/>
</dbReference>
<evidence type="ECO:0000256" key="6">
    <source>
        <dbReference type="ARBA" id="ARBA00023295"/>
    </source>
</evidence>
<evidence type="ECO:0000313" key="10">
    <source>
        <dbReference type="Proteomes" id="UP001595704"/>
    </source>
</evidence>
<keyword evidence="2 7" id="KW-0929">Antimicrobial</keyword>
<comment type="catalytic activity">
    <reaction evidence="1 7">
        <text>Hydrolysis of (1-&gt;4)-beta-linkages between N-acetylmuramic acid and N-acetyl-D-glucosamine residues in a peptidoglycan and between N-acetyl-D-glucosamine residues in chitodextrins.</text>
        <dbReference type="EC" id="3.2.1.17"/>
    </reaction>
</comment>
<proteinExistence type="inferred from homology"/>
<keyword evidence="10" id="KW-1185">Reference proteome</keyword>
<dbReference type="InterPro" id="IPR023346">
    <property type="entry name" value="Lysozyme-like_dom_sf"/>
</dbReference>
<dbReference type="Pfam" id="PF00959">
    <property type="entry name" value="Phage_lysozyme"/>
    <property type="match status" value="1"/>
</dbReference>
<dbReference type="PANTHER" id="PTHR38107:SF3">
    <property type="entry name" value="LYSOZYME RRRD-RELATED"/>
    <property type="match status" value="1"/>
</dbReference>
<name>A0ABV7UQD9_9HYPH</name>
<evidence type="ECO:0000256" key="1">
    <source>
        <dbReference type="ARBA" id="ARBA00000632"/>
    </source>
</evidence>
<keyword evidence="5" id="KW-1035">Host cytoplasm</keyword>
<evidence type="ECO:0000256" key="8">
    <source>
        <dbReference type="SAM" id="Phobius"/>
    </source>
</evidence>
<gene>
    <name evidence="9" type="ORF">ACFONL_23205</name>
</gene>
<dbReference type="PANTHER" id="PTHR38107">
    <property type="match status" value="1"/>
</dbReference>
<dbReference type="EMBL" id="JBHRYC010000136">
    <property type="protein sequence ID" value="MFC3640244.1"/>
    <property type="molecule type" value="Genomic_DNA"/>
</dbReference>
<dbReference type="CDD" id="cd00737">
    <property type="entry name" value="lyz_endolysin_autolysin"/>
    <property type="match status" value="1"/>
</dbReference>
<keyword evidence="8" id="KW-0472">Membrane</keyword>
<protein>
    <recommendedName>
        <fullName evidence="7">Lysozyme</fullName>
        <ecNumber evidence="7">3.2.1.17</ecNumber>
    </recommendedName>
</protein>
<keyword evidence="8" id="KW-1133">Transmembrane helix</keyword>
<evidence type="ECO:0000256" key="4">
    <source>
        <dbReference type="ARBA" id="ARBA00022801"/>
    </source>
</evidence>
<sequence>MTRKINADGLAHIKRWEGLRLSAYQDIAGVLTIGYGHTSAAGAPQVKAGMKITEAEAERILQSDLAKFEQRVERLVKVPLSDSQFAALVSFDYNTGALHKSTLLKKLNAGDYAAVPGELAKWVNAGGKRVQGLVNRRASEAGLWAKGEFVSSADVPAKPAAPPVLTKETVSWGAGIAATVGSTISGSGPVQWALAVIMILAFAAGAYFFLRDRLRPA</sequence>
<reference evidence="10" key="1">
    <citation type="journal article" date="2019" name="Int. J. Syst. Evol. Microbiol.">
        <title>The Global Catalogue of Microorganisms (GCM) 10K type strain sequencing project: providing services to taxonomists for standard genome sequencing and annotation.</title>
        <authorList>
            <consortium name="The Broad Institute Genomics Platform"/>
            <consortium name="The Broad Institute Genome Sequencing Center for Infectious Disease"/>
            <person name="Wu L."/>
            <person name="Ma J."/>
        </authorList>
    </citation>
    <scope>NUCLEOTIDE SEQUENCE [LARGE SCALE GENOMIC DNA]</scope>
    <source>
        <strain evidence="10">KCTC 42282</strain>
    </source>
</reference>
<keyword evidence="3 7" id="KW-0081">Bacteriolytic enzyme</keyword>
<comment type="caution">
    <text evidence="9">The sequence shown here is derived from an EMBL/GenBank/DDBJ whole genome shotgun (WGS) entry which is preliminary data.</text>
</comment>
<dbReference type="InterPro" id="IPR033907">
    <property type="entry name" value="Endolysin_autolysin"/>
</dbReference>
<dbReference type="SUPFAM" id="SSF53955">
    <property type="entry name" value="Lysozyme-like"/>
    <property type="match status" value="1"/>
</dbReference>
<dbReference type="InterPro" id="IPR002196">
    <property type="entry name" value="Glyco_hydro_24"/>
</dbReference>
<evidence type="ECO:0000313" key="9">
    <source>
        <dbReference type="EMBL" id="MFC3640244.1"/>
    </source>
</evidence>
<dbReference type="RefSeq" id="WP_191320929.1">
    <property type="nucleotide sequence ID" value="NZ_BNCG01000031.1"/>
</dbReference>
<dbReference type="InterPro" id="IPR023347">
    <property type="entry name" value="Lysozyme_dom_sf"/>
</dbReference>
<dbReference type="Gene3D" id="1.10.530.40">
    <property type="match status" value="1"/>
</dbReference>
<evidence type="ECO:0000256" key="5">
    <source>
        <dbReference type="ARBA" id="ARBA00023200"/>
    </source>
</evidence>
<dbReference type="HAMAP" id="MF_04110">
    <property type="entry name" value="ENDOLYSIN_T4"/>
    <property type="match status" value="1"/>
</dbReference>
<evidence type="ECO:0000256" key="7">
    <source>
        <dbReference type="RuleBase" id="RU003788"/>
    </source>
</evidence>
<keyword evidence="6 7" id="KW-0326">Glycosidase</keyword>
<accession>A0ABV7UQD9</accession>
<comment type="similarity">
    <text evidence="7">Belongs to the glycosyl hydrolase 24 family.</text>
</comment>
<feature type="transmembrane region" description="Helical" evidence="8">
    <location>
        <begin position="192"/>
        <end position="210"/>
    </location>
</feature>
<dbReference type="InterPro" id="IPR051018">
    <property type="entry name" value="Bacteriophage_GH24"/>
</dbReference>
<keyword evidence="4 7" id="KW-0378">Hydrolase</keyword>
<dbReference type="Proteomes" id="UP001595704">
    <property type="component" value="Unassembled WGS sequence"/>
</dbReference>
<keyword evidence="8" id="KW-0812">Transmembrane</keyword>